<dbReference type="FunCoup" id="A0A1C7NPM6">
    <property type="interactions" value="123"/>
</dbReference>
<comment type="subunit">
    <text evidence="3 12">Heterodimer with ALG14 to form a functional enzyme.</text>
</comment>
<sequence length="169" mass="18800">MSLFVTVGSTGFDDLIQQTTSREFVLSAVKNGFKRIQFQYGASEPIFIHNLQAYDGPPLDIDGYKYKNSITEDMNKADVIISHAGSGTILQALRLNNKKIIVVINSSLMDNHQCELANAMATEGYVICNELSELMDTIKTIHQTDLKPFPKPNPQIFASIVNEQMGFPL</sequence>
<organism evidence="14 15">
    <name type="scientific">Choanephora cucurbitarum</name>
    <dbReference type="NCBI Taxonomy" id="101091"/>
    <lineage>
        <taxon>Eukaryota</taxon>
        <taxon>Fungi</taxon>
        <taxon>Fungi incertae sedis</taxon>
        <taxon>Mucoromycota</taxon>
        <taxon>Mucoromycotina</taxon>
        <taxon>Mucoromycetes</taxon>
        <taxon>Mucorales</taxon>
        <taxon>Mucorineae</taxon>
        <taxon>Choanephoraceae</taxon>
        <taxon>Choanephoroideae</taxon>
        <taxon>Choanephora</taxon>
    </lineage>
</organism>
<dbReference type="EC" id="2.4.1.141" evidence="4 12"/>
<dbReference type="GO" id="GO:0098548">
    <property type="term" value="C:cytoplasmic side of Golgi membrane"/>
    <property type="evidence" value="ECO:0007669"/>
    <property type="project" value="EnsemblFungi"/>
</dbReference>
<evidence type="ECO:0000256" key="6">
    <source>
        <dbReference type="ARBA" id="ARBA00022676"/>
    </source>
</evidence>
<comment type="subcellular location">
    <subcellularLocation>
        <location evidence="1 12">Endoplasmic reticulum</location>
    </subcellularLocation>
</comment>
<evidence type="ECO:0000256" key="8">
    <source>
        <dbReference type="ARBA" id="ARBA00022824"/>
    </source>
</evidence>
<dbReference type="InterPro" id="IPR039042">
    <property type="entry name" value="Alg13-like"/>
</dbReference>
<keyword evidence="15" id="KW-1185">Reference proteome</keyword>
<dbReference type="Pfam" id="PF04101">
    <property type="entry name" value="Glyco_tran_28_C"/>
    <property type="match status" value="1"/>
</dbReference>
<evidence type="ECO:0000256" key="4">
    <source>
        <dbReference type="ARBA" id="ARBA00012614"/>
    </source>
</evidence>
<comment type="similarity">
    <text evidence="2 12">Belongs to the glycosyltransferase 28 family.</text>
</comment>
<dbReference type="GO" id="GO:0043541">
    <property type="term" value="C:UDP-N-acetylglucosamine transferase complex"/>
    <property type="evidence" value="ECO:0007669"/>
    <property type="project" value="EnsemblFungi"/>
</dbReference>
<dbReference type="GO" id="GO:0004577">
    <property type="term" value="F:N-acetylglucosaminyldiphosphodolichol N-acetylglucosaminyltransferase activity"/>
    <property type="evidence" value="ECO:0007669"/>
    <property type="project" value="UniProtKB-EC"/>
</dbReference>
<dbReference type="GO" id="GO:0005829">
    <property type="term" value="C:cytosol"/>
    <property type="evidence" value="ECO:0007669"/>
    <property type="project" value="EnsemblFungi"/>
</dbReference>
<comment type="catalytic activity">
    <reaction evidence="11">
        <text>an N-acetyl-alpha-D-glucosaminyl-diphospho-di-trans,poly-cis-dolichol + UDP-N-acetyl-alpha-D-glucosamine = an N,N'-diacetylchitobiosyl-diphospho-di-trans,poly-cis-dolichol + UDP + H(+)</text>
        <dbReference type="Rhea" id="RHEA:23380"/>
        <dbReference type="Rhea" id="RHEA-COMP:19507"/>
        <dbReference type="Rhea" id="RHEA-COMP:19510"/>
        <dbReference type="ChEBI" id="CHEBI:15378"/>
        <dbReference type="ChEBI" id="CHEBI:57269"/>
        <dbReference type="ChEBI" id="CHEBI:57705"/>
        <dbReference type="ChEBI" id="CHEBI:58223"/>
        <dbReference type="ChEBI" id="CHEBI:58427"/>
        <dbReference type="EC" id="2.4.1.141"/>
    </reaction>
</comment>
<evidence type="ECO:0000256" key="2">
    <source>
        <dbReference type="ARBA" id="ARBA00006962"/>
    </source>
</evidence>
<keyword evidence="6 12" id="KW-0328">Glycosyltransferase</keyword>
<keyword evidence="7 12" id="KW-0808">Transferase</keyword>
<evidence type="ECO:0000256" key="10">
    <source>
        <dbReference type="ARBA" id="ARBA00032061"/>
    </source>
</evidence>
<dbReference type="GO" id="GO:0042802">
    <property type="term" value="F:identical protein binding"/>
    <property type="evidence" value="ECO:0007669"/>
    <property type="project" value="EnsemblFungi"/>
</dbReference>
<evidence type="ECO:0000256" key="3">
    <source>
        <dbReference type="ARBA" id="ARBA00011198"/>
    </source>
</evidence>
<evidence type="ECO:0000256" key="11">
    <source>
        <dbReference type="ARBA" id="ARBA00048184"/>
    </source>
</evidence>
<dbReference type="OrthoDB" id="20273at2759"/>
<dbReference type="AlphaFoldDB" id="A0A1C7NPM6"/>
<evidence type="ECO:0000256" key="12">
    <source>
        <dbReference type="RuleBase" id="RU362128"/>
    </source>
</evidence>
<feature type="domain" description="Glycosyl transferase family 28 C-terminal" evidence="13">
    <location>
        <begin position="3"/>
        <end position="154"/>
    </location>
</feature>
<dbReference type="Gene3D" id="3.40.50.2000">
    <property type="entry name" value="Glycogen Phosphorylase B"/>
    <property type="match status" value="1"/>
</dbReference>
<keyword evidence="8 12" id="KW-0256">Endoplasmic reticulum</keyword>
<evidence type="ECO:0000313" key="15">
    <source>
        <dbReference type="Proteomes" id="UP000093000"/>
    </source>
</evidence>
<evidence type="ECO:0000256" key="5">
    <source>
        <dbReference type="ARBA" id="ARBA00017468"/>
    </source>
</evidence>
<dbReference type="PANTHER" id="PTHR12867">
    <property type="entry name" value="GLYCOSYL TRANSFERASE-RELATED"/>
    <property type="match status" value="1"/>
</dbReference>
<dbReference type="EMBL" id="LUGH01000109">
    <property type="protein sequence ID" value="OBZ89184.1"/>
    <property type="molecule type" value="Genomic_DNA"/>
</dbReference>
<evidence type="ECO:0000256" key="7">
    <source>
        <dbReference type="ARBA" id="ARBA00022679"/>
    </source>
</evidence>
<dbReference type="SUPFAM" id="SSF53756">
    <property type="entry name" value="UDP-Glycosyltransferase/glycogen phosphorylase"/>
    <property type="match status" value="1"/>
</dbReference>
<accession>A0A1C7NPM6</accession>
<comment type="caution">
    <text evidence="14">The sequence shown here is derived from an EMBL/GenBank/DDBJ whole genome shotgun (WGS) entry which is preliminary data.</text>
</comment>
<dbReference type="Proteomes" id="UP000093000">
    <property type="component" value="Unassembled WGS sequence"/>
</dbReference>
<gene>
    <name evidence="14" type="primary">alg13</name>
    <name evidence="12" type="synonym">ALG13</name>
    <name evidence="14" type="ORF">A0J61_02765</name>
</gene>
<evidence type="ECO:0000256" key="9">
    <source>
        <dbReference type="ARBA" id="ARBA00024804"/>
    </source>
</evidence>
<dbReference type="PANTHER" id="PTHR12867:SF6">
    <property type="entry name" value="N-ACETYLGLUCOSAMINYLDIPHOSPHODOLICHOL N-ACETYLGLUCOSAMINYLTRANSFERASE"/>
    <property type="match status" value="1"/>
</dbReference>
<comment type="function">
    <text evidence="9 12">Involved in protein N-glycosylation. Essential for the second step of the dolichol-linked oligosaccharide pathway.</text>
</comment>
<name>A0A1C7NPM6_9FUNG</name>
<dbReference type="InParanoid" id="A0A1C7NPM6"/>
<dbReference type="InterPro" id="IPR007235">
    <property type="entry name" value="Glyco_trans_28_C"/>
</dbReference>
<evidence type="ECO:0000313" key="14">
    <source>
        <dbReference type="EMBL" id="OBZ89184.1"/>
    </source>
</evidence>
<proteinExistence type="inferred from homology"/>
<dbReference type="STRING" id="101091.A0A1C7NPM6"/>
<protein>
    <recommendedName>
        <fullName evidence="5 12">UDP-N-acetylglucosamine transferase subunit ALG13</fullName>
        <ecNumber evidence="4 12">2.4.1.141</ecNumber>
    </recommendedName>
    <alternativeName>
        <fullName evidence="10 12">Asparagine-linked glycosylation protein 13</fullName>
    </alternativeName>
</protein>
<reference evidence="14 15" key="1">
    <citation type="submission" date="2016-03" db="EMBL/GenBank/DDBJ databases">
        <title>Choanephora cucurbitarum.</title>
        <authorList>
            <person name="Min B."/>
            <person name="Park H."/>
            <person name="Park J.-H."/>
            <person name="Shin H.-D."/>
            <person name="Choi I.-G."/>
        </authorList>
    </citation>
    <scope>NUCLEOTIDE SEQUENCE [LARGE SCALE GENOMIC DNA]</scope>
    <source>
        <strain evidence="14 15">KUS-F28377</strain>
    </source>
</reference>
<evidence type="ECO:0000259" key="13">
    <source>
        <dbReference type="Pfam" id="PF04101"/>
    </source>
</evidence>
<dbReference type="GO" id="GO:0006488">
    <property type="term" value="P:dolichol-linked oligosaccharide biosynthetic process"/>
    <property type="evidence" value="ECO:0007669"/>
    <property type="project" value="EnsemblFungi"/>
</dbReference>
<evidence type="ECO:0000256" key="1">
    <source>
        <dbReference type="ARBA" id="ARBA00004240"/>
    </source>
</evidence>